<comment type="catalytic activity">
    <reaction evidence="6">
        <text>dTTP + H2O = dTMP + diphosphate + H(+)</text>
        <dbReference type="Rhea" id="RHEA:28534"/>
        <dbReference type="ChEBI" id="CHEBI:15377"/>
        <dbReference type="ChEBI" id="CHEBI:15378"/>
        <dbReference type="ChEBI" id="CHEBI:33019"/>
        <dbReference type="ChEBI" id="CHEBI:37568"/>
        <dbReference type="ChEBI" id="CHEBI:63528"/>
        <dbReference type="EC" id="3.6.1.9"/>
    </reaction>
</comment>
<dbReference type="Pfam" id="PF02545">
    <property type="entry name" value="Maf"/>
    <property type="match status" value="1"/>
</dbReference>
<comment type="function">
    <text evidence="6">Nucleoside triphosphate pyrophosphatase that hydrolyzes dTTP and UTP. May have a dual role in cell division arrest and in preventing the incorporation of modified nucleotides into cellular nucleic acids.</text>
</comment>
<comment type="caution">
    <text evidence="6">Lacks conserved residue(s) required for the propagation of feature annotation.</text>
</comment>
<feature type="active site" description="Proton acceptor" evidence="6">
    <location>
        <position position="71"/>
    </location>
</feature>
<dbReference type="GO" id="GO:0009117">
    <property type="term" value="P:nucleotide metabolic process"/>
    <property type="evidence" value="ECO:0007669"/>
    <property type="project" value="UniProtKB-KW"/>
</dbReference>
<keyword evidence="4 6" id="KW-0378">Hydrolase</keyword>
<dbReference type="CDD" id="cd00555">
    <property type="entry name" value="Maf"/>
    <property type="match status" value="1"/>
</dbReference>
<evidence type="ECO:0000313" key="7">
    <source>
        <dbReference type="EMBL" id="MRX71427.1"/>
    </source>
</evidence>
<keyword evidence="5 6" id="KW-0546">Nucleotide metabolism</keyword>
<comment type="caution">
    <text evidence="7">The sequence shown here is derived from an EMBL/GenBank/DDBJ whole genome shotgun (WGS) entry which is preliminary data.</text>
</comment>
<feature type="site" description="Important for substrate specificity" evidence="6">
    <location>
        <position position="14"/>
    </location>
</feature>
<dbReference type="EMBL" id="WKKI01000004">
    <property type="protein sequence ID" value="MRX71427.1"/>
    <property type="molecule type" value="Genomic_DNA"/>
</dbReference>
<accession>A0A7X2IXT0</accession>
<dbReference type="GO" id="GO:0005737">
    <property type="term" value="C:cytoplasm"/>
    <property type="evidence" value="ECO:0007669"/>
    <property type="project" value="UniProtKB-SubCell"/>
</dbReference>
<gene>
    <name evidence="7" type="ORF">GJU40_04470</name>
</gene>
<dbReference type="Proteomes" id="UP000448867">
    <property type="component" value="Unassembled WGS sequence"/>
</dbReference>
<name>A0A7X2IXT0_9BACI</name>
<feature type="site" description="Important for substrate specificity" evidence="6">
    <location>
        <position position="154"/>
    </location>
</feature>
<dbReference type="FunFam" id="3.90.950.10:FF:000005">
    <property type="entry name" value="7-methyl-GTP pyrophosphatase"/>
    <property type="match status" value="1"/>
</dbReference>
<comment type="catalytic activity">
    <reaction evidence="6">
        <text>UTP + H2O = UMP + diphosphate + H(+)</text>
        <dbReference type="Rhea" id="RHEA:29395"/>
        <dbReference type="ChEBI" id="CHEBI:15377"/>
        <dbReference type="ChEBI" id="CHEBI:15378"/>
        <dbReference type="ChEBI" id="CHEBI:33019"/>
        <dbReference type="ChEBI" id="CHEBI:46398"/>
        <dbReference type="ChEBI" id="CHEBI:57865"/>
        <dbReference type="EC" id="3.6.1.9"/>
    </reaction>
</comment>
<dbReference type="HAMAP" id="MF_00528">
    <property type="entry name" value="Maf"/>
    <property type="match status" value="1"/>
</dbReference>
<comment type="cofactor">
    <cofactor evidence="1 6">
        <name>a divalent metal cation</name>
        <dbReference type="ChEBI" id="CHEBI:60240"/>
    </cofactor>
</comment>
<keyword evidence="8" id="KW-1185">Reference proteome</keyword>
<comment type="subcellular location">
    <subcellularLocation>
        <location evidence="2 6">Cytoplasm</location>
    </subcellularLocation>
</comment>
<evidence type="ECO:0000256" key="2">
    <source>
        <dbReference type="ARBA" id="ARBA00004496"/>
    </source>
</evidence>
<evidence type="ECO:0000256" key="6">
    <source>
        <dbReference type="HAMAP-Rule" id="MF_00528"/>
    </source>
</evidence>
<dbReference type="Gene3D" id="3.90.950.10">
    <property type="match status" value="1"/>
</dbReference>
<evidence type="ECO:0000313" key="8">
    <source>
        <dbReference type="Proteomes" id="UP000448867"/>
    </source>
</evidence>
<dbReference type="OrthoDB" id="9807767at2"/>
<dbReference type="AlphaFoldDB" id="A0A7X2IXT0"/>
<evidence type="ECO:0000256" key="1">
    <source>
        <dbReference type="ARBA" id="ARBA00001968"/>
    </source>
</evidence>
<dbReference type="PANTHER" id="PTHR43213:SF5">
    <property type="entry name" value="BIFUNCTIONAL DTTP_UTP PYROPHOSPHATASE_METHYLTRANSFERASE PROTEIN-RELATED"/>
    <property type="match status" value="1"/>
</dbReference>
<evidence type="ECO:0000256" key="5">
    <source>
        <dbReference type="ARBA" id="ARBA00023080"/>
    </source>
</evidence>
<dbReference type="SUPFAM" id="SSF52972">
    <property type="entry name" value="ITPase-like"/>
    <property type="match status" value="1"/>
</dbReference>
<sequence length="195" mass="21031">MEQQHLVLASGSPRRKEILENVGLSFTIAVSDIEEIIEEGASPSEAVSSLAAQKAQSIADRFQHSFVIGADTVVVLDGVILGKPRDKEEAFSMLSGLSGSTHSVLTGVCLMQGSRTVSFYESTSVTFYELSETEIRSYIESGEPMDKAGAYGIQGLGSLLVKELHGDYFSVVGLPVARTIRELKKFGFHAEKNAL</sequence>
<protein>
    <recommendedName>
        <fullName evidence="6">dTTP/UTP pyrophosphatase</fullName>
        <shortName evidence="6">dTTPase/UTPase</shortName>
        <ecNumber evidence="6">3.6.1.9</ecNumber>
    </recommendedName>
    <alternativeName>
        <fullName evidence="6">Nucleoside triphosphate pyrophosphatase</fullName>
    </alternativeName>
    <alternativeName>
        <fullName evidence="6">Nucleotide pyrophosphatase</fullName>
        <shortName evidence="6">Nucleotide PPase</shortName>
    </alternativeName>
</protein>
<dbReference type="GO" id="GO:0047429">
    <property type="term" value="F:nucleoside triphosphate diphosphatase activity"/>
    <property type="evidence" value="ECO:0007669"/>
    <property type="project" value="UniProtKB-EC"/>
</dbReference>
<evidence type="ECO:0000256" key="4">
    <source>
        <dbReference type="ARBA" id="ARBA00022801"/>
    </source>
</evidence>
<dbReference type="NCBIfam" id="TIGR00172">
    <property type="entry name" value="maf"/>
    <property type="match status" value="1"/>
</dbReference>
<comment type="similarity">
    <text evidence="6">Belongs to the Maf family. YhdE subfamily.</text>
</comment>
<organism evidence="7 8">
    <name type="scientific">Metabacillus lacus</name>
    <dbReference type="NCBI Taxonomy" id="1983721"/>
    <lineage>
        <taxon>Bacteria</taxon>
        <taxon>Bacillati</taxon>
        <taxon>Bacillota</taxon>
        <taxon>Bacilli</taxon>
        <taxon>Bacillales</taxon>
        <taxon>Bacillaceae</taxon>
        <taxon>Metabacillus</taxon>
    </lineage>
</organism>
<dbReference type="InterPro" id="IPR029001">
    <property type="entry name" value="ITPase-like_fam"/>
</dbReference>
<dbReference type="RefSeq" id="WP_154306548.1">
    <property type="nucleotide sequence ID" value="NZ_WKKI01000004.1"/>
</dbReference>
<proteinExistence type="inferred from homology"/>
<dbReference type="PANTHER" id="PTHR43213">
    <property type="entry name" value="BIFUNCTIONAL DTTP/UTP PYROPHOSPHATASE/METHYLTRANSFERASE PROTEIN-RELATED"/>
    <property type="match status" value="1"/>
</dbReference>
<dbReference type="InterPro" id="IPR003697">
    <property type="entry name" value="Maf-like"/>
</dbReference>
<reference evidence="7 8" key="1">
    <citation type="submission" date="2019-11" db="EMBL/GenBank/DDBJ databases">
        <title>Bacillus lacus genome.</title>
        <authorList>
            <person name="Allen C.J."/>
            <person name="Newman J.D."/>
        </authorList>
    </citation>
    <scope>NUCLEOTIDE SEQUENCE [LARGE SCALE GENOMIC DNA]</scope>
    <source>
        <strain evidence="7 8">KCTC 33946</strain>
    </source>
</reference>
<feature type="site" description="Important for substrate specificity" evidence="6">
    <location>
        <position position="72"/>
    </location>
</feature>
<evidence type="ECO:0000256" key="3">
    <source>
        <dbReference type="ARBA" id="ARBA00022490"/>
    </source>
</evidence>
<dbReference type="EC" id="3.6.1.9" evidence="6"/>
<keyword evidence="3 6" id="KW-0963">Cytoplasm</keyword>
<dbReference type="PIRSF" id="PIRSF006305">
    <property type="entry name" value="Maf"/>
    <property type="match status" value="1"/>
</dbReference>